<protein>
    <recommendedName>
        <fullName evidence="2">Major facilitator superfamily (MFS) profile domain-containing protein</fullName>
    </recommendedName>
</protein>
<evidence type="ECO:0000259" key="2">
    <source>
        <dbReference type="PROSITE" id="PS50850"/>
    </source>
</evidence>
<dbReference type="PROSITE" id="PS50850">
    <property type="entry name" value="MFS"/>
    <property type="match status" value="1"/>
</dbReference>
<dbReference type="SUPFAM" id="SSF103473">
    <property type="entry name" value="MFS general substrate transporter"/>
    <property type="match status" value="1"/>
</dbReference>
<dbReference type="Gene3D" id="1.20.1250.20">
    <property type="entry name" value="MFS general substrate transporter like domains"/>
    <property type="match status" value="1"/>
</dbReference>
<name>A0A382T6K4_9ZZZZ</name>
<gene>
    <name evidence="3" type="ORF">METZ01_LOCUS369795</name>
</gene>
<feature type="transmembrane region" description="Helical" evidence="1">
    <location>
        <begin position="27"/>
        <end position="47"/>
    </location>
</feature>
<keyword evidence="1" id="KW-1133">Transmembrane helix</keyword>
<dbReference type="AlphaFoldDB" id="A0A382T6K4"/>
<dbReference type="GO" id="GO:0022857">
    <property type="term" value="F:transmembrane transporter activity"/>
    <property type="evidence" value="ECO:0007669"/>
    <property type="project" value="InterPro"/>
</dbReference>
<feature type="transmembrane region" description="Helical" evidence="1">
    <location>
        <begin position="59"/>
        <end position="77"/>
    </location>
</feature>
<dbReference type="InterPro" id="IPR011701">
    <property type="entry name" value="MFS"/>
</dbReference>
<dbReference type="InterPro" id="IPR036259">
    <property type="entry name" value="MFS_trans_sf"/>
</dbReference>
<feature type="non-terminal residue" evidence="3">
    <location>
        <position position="108"/>
    </location>
</feature>
<organism evidence="3">
    <name type="scientific">marine metagenome</name>
    <dbReference type="NCBI Taxonomy" id="408172"/>
    <lineage>
        <taxon>unclassified sequences</taxon>
        <taxon>metagenomes</taxon>
        <taxon>ecological metagenomes</taxon>
    </lineage>
</organism>
<dbReference type="InterPro" id="IPR020846">
    <property type="entry name" value="MFS_dom"/>
</dbReference>
<feature type="transmembrane region" description="Helical" evidence="1">
    <location>
        <begin position="83"/>
        <end position="103"/>
    </location>
</feature>
<proteinExistence type="predicted"/>
<reference evidence="3" key="1">
    <citation type="submission" date="2018-05" db="EMBL/GenBank/DDBJ databases">
        <authorList>
            <person name="Lanie J.A."/>
            <person name="Ng W.-L."/>
            <person name="Kazmierczak K.M."/>
            <person name="Andrzejewski T.M."/>
            <person name="Davidsen T.M."/>
            <person name="Wayne K.J."/>
            <person name="Tettelin H."/>
            <person name="Glass J.I."/>
            <person name="Rusch D."/>
            <person name="Podicherti R."/>
            <person name="Tsui H.-C.T."/>
            <person name="Winkler M.E."/>
        </authorList>
    </citation>
    <scope>NUCLEOTIDE SEQUENCE</scope>
</reference>
<feature type="domain" description="Major facilitator superfamily (MFS) profile" evidence="2">
    <location>
        <begin position="1"/>
        <end position="108"/>
    </location>
</feature>
<evidence type="ECO:0000313" key="3">
    <source>
        <dbReference type="EMBL" id="SVD16941.1"/>
    </source>
</evidence>
<dbReference type="EMBL" id="UINC01133799">
    <property type="protein sequence ID" value="SVD16941.1"/>
    <property type="molecule type" value="Genomic_DNA"/>
</dbReference>
<accession>A0A382T6K4</accession>
<keyword evidence="1" id="KW-0472">Membrane</keyword>
<keyword evidence="1" id="KW-0812">Transmembrane</keyword>
<evidence type="ECO:0000256" key="1">
    <source>
        <dbReference type="SAM" id="Phobius"/>
    </source>
</evidence>
<dbReference type="Pfam" id="PF07690">
    <property type="entry name" value="MFS_1"/>
    <property type="match status" value="1"/>
</dbReference>
<sequence>MHMFAAFYFVIVLTIEKEWSISYDQLIRLWIFGALFIGLGAIPFGWLSDRWSRSGTMTIMFIGMGLASILCGFSTSIPFLFIYLSLLGLFCSIYHPVGIPWVINSANK</sequence>